<evidence type="ECO:0000259" key="4">
    <source>
        <dbReference type="PROSITE" id="PS50802"/>
    </source>
</evidence>
<dbReference type="GO" id="GO:0016579">
    <property type="term" value="P:protein deubiquitination"/>
    <property type="evidence" value="ECO:0007669"/>
    <property type="project" value="TreeGrafter"/>
</dbReference>
<dbReference type="GO" id="GO:0005829">
    <property type="term" value="C:cytosol"/>
    <property type="evidence" value="ECO:0007669"/>
    <property type="project" value="TreeGrafter"/>
</dbReference>
<dbReference type="EMBL" id="QPKB01000004">
    <property type="protein sequence ID" value="RWR83803.1"/>
    <property type="molecule type" value="Genomic_DNA"/>
</dbReference>
<dbReference type="GO" id="GO:0036503">
    <property type="term" value="P:ERAD pathway"/>
    <property type="evidence" value="ECO:0007669"/>
    <property type="project" value="TreeGrafter"/>
</dbReference>
<dbReference type="STRING" id="337451.A0A3S3NAC8"/>
<accession>A0A3S3NAC8</accession>
<keyword evidence="3" id="KW-0833">Ubl conjugation pathway</keyword>
<comment type="catalytic activity">
    <reaction evidence="1 3">
        <text>Thiol-dependent hydrolysis of ester, thioester, amide, peptide and isopeptide bonds formed by the C-terminal Gly of ubiquitin (a 76-residue protein attached to proteins as an intracellular targeting signal).</text>
        <dbReference type="EC" id="3.4.19.12"/>
    </reaction>
</comment>
<dbReference type="EC" id="3.4.19.12" evidence="3"/>
<proteinExistence type="predicted"/>
<comment type="function">
    <text evidence="3">Hydrolase that can remove conjugated ubiquitin from proteins and may therefore play an important regulatory role at the level of protein turnover by preventing degradation.</text>
</comment>
<dbReference type="PANTHER" id="PTHR13312">
    <property type="entry name" value="HIV-INDUCED PROTEIN-7-LIKE PROTEASE"/>
    <property type="match status" value="1"/>
</dbReference>
<feature type="domain" description="OTU" evidence="4">
    <location>
        <begin position="15"/>
        <end position="153"/>
    </location>
</feature>
<keyword evidence="3" id="KW-0788">Thiol protease</keyword>
<dbReference type="InterPro" id="IPR038765">
    <property type="entry name" value="Papain-like_cys_pep_sf"/>
</dbReference>
<dbReference type="GO" id="GO:0004843">
    <property type="term" value="F:cysteine-type deubiquitinase activity"/>
    <property type="evidence" value="ECO:0007669"/>
    <property type="project" value="UniProtKB-UniRule"/>
</dbReference>
<dbReference type="Gene3D" id="3.90.70.80">
    <property type="match status" value="1"/>
</dbReference>
<protein>
    <recommendedName>
        <fullName evidence="3">Ubiquitin thioesterase OTU</fullName>
        <ecNumber evidence="3">3.4.19.12</ecNumber>
    </recommendedName>
</protein>
<dbReference type="FunFam" id="3.90.70.80:FF:000007">
    <property type="entry name" value="OTU domain-containing protein"/>
    <property type="match status" value="1"/>
</dbReference>
<comment type="caution">
    <text evidence="5">The sequence shown here is derived from an EMBL/GenBank/DDBJ whole genome shotgun (WGS) entry which is preliminary data.</text>
</comment>
<gene>
    <name evidence="5" type="ORF">CKAN_01257500</name>
</gene>
<reference evidence="5 6" key="1">
    <citation type="journal article" date="2019" name="Nat. Plants">
        <title>Stout camphor tree genome fills gaps in understanding of flowering plant genome evolution.</title>
        <authorList>
            <person name="Chaw S.M."/>
            <person name="Liu Y.C."/>
            <person name="Wu Y.W."/>
            <person name="Wang H.Y."/>
            <person name="Lin C.I."/>
            <person name="Wu C.S."/>
            <person name="Ke H.M."/>
            <person name="Chang L.Y."/>
            <person name="Hsu C.Y."/>
            <person name="Yang H.T."/>
            <person name="Sudianto E."/>
            <person name="Hsu M.H."/>
            <person name="Wu K.P."/>
            <person name="Wang L.N."/>
            <person name="Leebens-Mack J.H."/>
            <person name="Tsai I.J."/>
        </authorList>
    </citation>
    <scope>NUCLEOTIDE SEQUENCE [LARGE SCALE GENOMIC DNA]</scope>
    <source>
        <strain evidence="6">cv. Chaw 1501</strain>
        <tissue evidence="5">Young leaves</tissue>
    </source>
</reference>
<evidence type="ECO:0000313" key="6">
    <source>
        <dbReference type="Proteomes" id="UP000283530"/>
    </source>
</evidence>
<dbReference type="AlphaFoldDB" id="A0A3S3NAC8"/>
<keyword evidence="3" id="KW-0645">Protease</keyword>
<dbReference type="InterPro" id="IPR003323">
    <property type="entry name" value="OTU_dom"/>
</dbReference>
<dbReference type="PROSITE" id="PS50802">
    <property type="entry name" value="OTU"/>
    <property type="match status" value="1"/>
</dbReference>
<dbReference type="GO" id="GO:0005634">
    <property type="term" value="C:nucleus"/>
    <property type="evidence" value="ECO:0007669"/>
    <property type="project" value="TreeGrafter"/>
</dbReference>
<dbReference type="OrthoDB" id="409956at2759"/>
<dbReference type="InterPro" id="IPR047947">
    <property type="entry name" value="OTU4_OTU"/>
</dbReference>
<comment type="subcellular location">
    <subcellularLocation>
        <location evidence="3">Cytoplasm</location>
    </subcellularLocation>
</comment>
<keyword evidence="2 3" id="KW-0378">Hydrolase</keyword>
<evidence type="ECO:0000256" key="2">
    <source>
        <dbReference type="ARBA" id="ARBA00022801"/>
    </source>
</evidence>
<dbReference type="Proteomes" id="UP000283530">
    <property type="component" value="Unassembled WGS sequence"/>
</dbReference>
<evidence type="ECO:0000256" key="1">
    <source>
        <dbReference type="ARBA" id="ARBA00000707"/>
    </source>
</evidence>
<dbReference type="PANTHER" id="PTHR13312:SF6">
    <property type="entry name" value="UBIQUITIN THIOESTERASE OTU"/>
    <property type="match status" value="1"/>
</dbReference>
<dbReference type="Pfam" id="PF02338">
    <property type="entry name" value="OTU"/>
    <property type="match status" value="1"/>
</dbReference>
<sequence>MKNPDCSRGNDLLRPRTIRISGDGRCLFRSVVHGACLRVGKPSPSENLQKELADELRAKVADEFIKRRAETEWFLEGDFDTYVRQIRQPQIWGGEPELLMASHVIQMPISVYMLDKNSGSLKVIAEYGQDYGKENPICVLYHGYGHYDALQIPLNGAQTKFARVSGYYDKSDSVKQGIWAPKVQAKMNGKTSSLPEGGKKTPRLSDVYDLSGTFNFILTVY</sequence>
<keyword evidence="6" id="KW-1185">Reference proteome</keyword>
<evidence type="ECO:0000313" key="5">
    <source>
        <dbReference type="EMBL" id="RWR83803.1"/>
    </source>
</evidence>
<name>A0A3S3NAC8_9MAGN</name>
<keyword evidence="3" id="KW-0963">Cytoplasm</keyword>
<dbReference type="GO" id="GO:0030968">
    <property type="term" value="P:endoplasmic reticulum unfolded protein response"/>
    <property type="evidence" value="ECO:0007669"/>
    <property type="project" value="TreeGrafter"/>
</dbReference>
<evidence type="ECO:0000256" key="3">
    <source>
        <dbReference type="RuleBase" id="RU367104"/>
    </source>
</evidence>
<dbReference type="CDD" id="cd22760">
    <property type="entry name" value="OTU_plant_OTU4-like"/>
    <property type="match status" value="1"/>
</dbReference>
<organism evidence="5 6">
    <name type="scientific">Cinnamomum micranthum f. kanehirae</name>
    <dbReference type="NCBI Taxonomy" id="337451"/>
    <lineage>
        <taxon>Eukaryota</taxon>
        <taxon>Viridiplantae</taxon>
        <taxon>Streptophyta</taxon>
        <taxon>Embryophyta</taxon>
        <taxon>Tracheophyta</taxon>
        <taxon>Spermatophyta</taxon>
        <taxon>Magnoliopsida</taxon>
        <taxon>Magnoliidae</taxon>
        <taxon>Laurales</taxon>
        <taxon>Lauraceae</taxon>
        <taxon>Cinnamomum</taxon>
    </lineage>
</organism>
<dbReference type="SUPFAM" id="SSF54001">
    <property type="entry name" value="Cysteine proteinases"/>
    <property type="match status" value="1"/>
</dbReference>